<keyword evidence="1" id="KW-1277">Toxin-antitoxin system</keyword>
<dbReference type="AlphaFoldDB" id="A0A1J5STN0"/>
<evidence type="ECO:0000313" key="2">
    <source>
        <dbReference type="EMBL" id="OIR11874.1"/>
    </source>
</evidence>
<dbReference type="InterPro" id="IPR035093">
    <property type="entry name" value="RelE/ParE_toxin_dom_sf"/>
</dbReference>
<dbReference type="InterPro" id="IPR007712">
    <property type="entry name" value="RelE/ParE_toxin"/>
</dbReference>
<dbReference type="EMBL" id="MLJW01000019">
    <property type="protein sequence ID" value="OIR11874.1"/>
    <property type="molecule type" value="Genomic_DNA"/>
</dbReference>
<dbReference type="Gene3D" id="3.30.2310.20">
    <property type="entry name" value="RelE-like"/>
    <property type="match status" value="1"/>
</dbReference>
<reference evidence="2" key="1">
    <citation type="submission" date="2016-10" db="EMBL/GenBank/DDBJ databases">
        <title>Sequence of Gallionella enrichment culture.</title>
        <authorList>
            <person name="Poehlein A."/>
            <person name="Muehling M."/>
            <person name="Daniel R."/>
        </authorList>
    </citation>
    <scope>NUCLEOTIDE SEQUENCE</scope>
</reference>
<comment type="caution">
    <text evidence="2">The sequence shown here is derived from an EMBL/GenBank/DDBJ whole genome shotgun (WGS) entry which is preliminary data.</text>
</comment>
<gene>
    <name evidence="2" type="ORF">GALL_67310</name>
</gene>
<dbReference type="Pfam" id="PF05016">
    <property type="entry name" value="ParE_toxin"/>
    <property type="match status" value="1"/>
</dbReference>
<evidence type="ECO:0000256" key="1">
    <source>
        <dbReference type="ARBA" id="ARBA00022649"/>
    </source>
</evidence>
<name>A0A1J5STN0_9ZZZZ</name>
<proteinExistence type="predicted"/>
<sequence length="98" mass="11239">MSRIELAPEVGDDFDRILDHLAQYQVENPALRIREIIEAFNVLEYNPMIGRPANNDKRELVIGHHSHGYVALYRYVIEVDTVFILALRSQQEAGYAGL</sequence>
<protein>
    <submittedName>
        <fullName evidence="2">Plasmid stabilization system protein</fullName>
    </submittedName>
</protein>
<organism evidence="2">
    <name type="scientific">mine drainage metagenome</name>
    <dbReference type="NCBI Taxonomy" id="410659"/>
    <lineage>
        <taxon>unclassified sequences</taxon>
        <taxon>metagenomes</taxon>
        <taxon>ecological metagenomes</taxon>
    </lineage>
</organism>
<accession>A0A1J5STN0</accession>